<name>L1KW69_9ACTN</name>
<feature type="transmembrane region" description="Helical" evidence="7">
    <location>
        <begin position="359"/>
        <end position="379"/>
    </location>
</feature>
<dbReference type="InterPro" id="IPR020846">
    <property type="entry name" value="MFS_dom"/>
</dbReference>
<dbReference type="InterPro" id="IPR036259">
    <property type="entry name" value="MFS_trans_sf"/>
</dbReference>
<keyword evidence="3 7" id="KW-1133">Transmembrane helix</keyword>
<feature type="region of interest" description="Disordered" evidence="6">
    <location>
        <begin position="467"/>
        <end position="494"/>
    </location>
</feature>
<feature type="transmembrane region" description="Helical" evidence="7">
    <location>
        <begin position="29"/>
        <end position="49"/>
    </location>
</feature>
<dbReference type="GO" id="GO:0005886">
    <property type="term" value="C:plasma membrane"/>
    <property type="evidence" value="ECO:0007669"/>
    <property type="project" value="UniProtKB-SubCell"/>
</dbReference>
<sequence>MKRAVAVDDAAQEPATPAAHRRLALANSVLGAVIVALDGTVLTIAQPALRHDLGASFAAVQWTSTAYLIAVASLLVFAGRLGDRYGHQRVFAWGVLGFGAASAGIGFAPGVGWVIGLRVVQGVFGALLQPATLGMLRASFPPDRLGMPVALRTSAIGVAAAAGPLVGGVLVTELGWRAVFFLNVAPALVMGVPALVVRQPAARRNPASTALGLPASGPLGLPATTSLDLPGAALLAVALAALVHTLVGIPEHGWTMTGVLGLLTTAATAYALVRHERRAPDPLLPPAVLGSATVGAALGVLVSASAAMLGALFVGSHVLQDVLGMSPLRTSLVALPGGVMMVLGAPVAAVLLRRWGARPTTLTGTVLLTAGVLALSRLGPGSSTVVIGVGFLLLGAGFVTVMVTATAVVVRHAPPESAGVVGGLQQTAMNVGPTLGVAAAATLVPVGSGPAFLLLAAVSALGAPLAGRMPRPAGPERGGTRSVRNDEVKHVWEP</sequence>
<evidence type="ECO:0000256" key="1">
    <source>
        <dbReference type="ARBA" id="ARBA00004651"/>
    </source>
</evidence>
<keyword evidence="5" id="KW-0046">Antibiotic resistance</keyword>
<feature type="transmembrane region" description="Helical" evidence="7">
    <location>
        <begin position="229"/>
        <end position="247"/>
    </location>
</feature>
<feature type="transmembrane region" description="Helical" evidence="7">
    <location>
        <begin position="294"/>
        <end position="319"/>
    </location>
</feature>
<protein>
    <submittedName>
        <fullName evidence="9">Transporter, major facilitator family protein</fullName>
    </submittedName>
</protein>
<accession>L1KW69</accession>
<evidence type="ECO:0000256" key="7">
    <source>
        <dbReference type="SAM" id="Phobius"/>
    </source>
</evidence>
<feature type="transmembrane region" description="Helical" evidence="7">
    <location>
        <begin position="178"/>
        <end position="197"/>
    </location>
</feature>
<evidence type="ECO:0000256" key="3">
    <source>
        <dbReference type="ARBA" id="ARBA00022989"/>
    </source>
</evidence>
<dbReference type="AlphaFoldDB" id="L1KW69"/>
<keyword evidence="2 7" id="KW-0812">Transmembrane</keyword>
<keyword evidence="4 7" id="KW-0472">Membrane</keyword>
<dbReference type="RefSeq" id="WP_009320042.1">
    <property type="nucleotide sequence ID" value="NZ_AEJC01000360.1"/>
</dbReference>
<dbReference type="CDD" id="cd17321">
    <property type="entry name" value="MFS_MMR_MDR_like"/>
    <property type="match status" value="1"/>
</dbReference>
<evidence type="ECO:0000256" key="4">
    <source>
        <dbReference type="ARBA" id="ARBA00023136"/>
    </source>
</evidence>
<dbReference type="PATRIC" id="fig|698759.3.peg.4734"/>
<feature type="transmembrane region" description="Helical" evidence="7">
    <location>
        <begin position="385"/>
        <end position="410"/>
    </location>
</feature>
<evidence type="ECO:0000313" key="9">
    <source>
        <dbReference type="EMBL" id="EKX64628.1"/>
    </source>
</evidence>
<evidence type="ECO:0000256" key="6">
    <source>
        <dbReference type="SAM" id="MobiDB-lite"/>
    </source>
</evidence>
<keyword evidence="10" id="KW-1185">Reference proteome</keyword>
<gene>
    <name evidence="9" type="ORF">STRIP9103_08377</name>
</gene>
<dbReference type="EMBL" id="AEJC01000360">
    <property type="protein sequence ID" value="EKX64628.1"/>
    <property type="molecule type" value="Genomic_DNA"/>
</dbReference>
<dbReference type="Pfam" id="PF07690">
    <property type="entry name" value="MFS_1"/>
    <property type="match status" value="1"/>
</dbReference>
<feature type="transmembrane region" description="Helical" evidence="7">
    <location>
        <begin position="55"/>
        <end position="78"/>
    </location>
</feature>
<evidence type="ECO:0000256" key="2">
    <source>
        <dbReference type="ARBA" id="ARBA00022692"/>
    </source>
</evidence>
<dbReference type="Gene3D" id="1.20.1720.10">
    <property type="entry name" value="Multidrug resistance protein D"/>
    <property type="match status" value="1"/>
</dbReference>
<feature type="transmembrane region" description="Helical" evidence="7">
    <location>
        <begin position="90"/>
        <end position="109"/>
    </location>
</feature>
<comment type="caution">
    <text evidence="9">The sequence shown here is derived from an EMBL/GenBank/DDBJ whole genome shotgun (WGS) entry which is preliminary data.</text>
</comment>
<feature type="transmembrane region" description="Helical" evidence="7">
    <location>
        <begin position="253"/>
        <end position="273"/>
    </location>
</feature>
<dbReference type="Gene3D" id="1.20.1250.20">
    <property type="entry name" value="MFS general substrate transporter like domains"/>
    <property type="match status" value="1"/>
</dbReference>
<dbReference type="GO" id="GO:0046677">
    <property type="term" value="P:response to antibiotic"/>
    <property type="evidence" value="ECO:0007669"/>
    <property type="project" value="UniProtKB-KW"/>
</dbReference>
<feature type="domain" description="Major facilitator superfamily (MFS) profile" evidence="8">
    <location>
        <begin position="24"/>
        <end position="474"/>
    </location>
</feature>
<dbReference type="InterPro" id="IPR011701">
    <property type="entry name" value="MFS"/>
</dbReference>
<dbReference type="SUPFAM" id="SSF103473">
    <property type="entry name" value="MFS general substrate transporter"/>
    <property type="match status" value="1"/>
</dbReference>
<dbReference type="GO" id="GO:0022857">
    <property type="term" value="F:transmembrane transporter activity"/>
    <property type="evidence" value="ECO:0007669"/>
    <property type="project" value="InterPro"/>
</dbReference>
<feature type="compositionally biased region" description="Basic and acidic residues" evidence="6">
    <location>
        <begin position="483"/>
        <end position="494"/>
    </location>
</feature>
<reference evidence="9 10" key="1">
    <citation type="submission" date="2012-11" db="EMBL/GenBank/DDBJ databases">
        <authorList>
            <person name="Huguet-Tapia J.C."/>
            <person name="Durkin A.S."/>
            <person name="Pettis G.S."/>
            <person name="Badger J.H."/>
        </authorList>
    </citation>
    <scope>NUCLEOTIDE SEQUENCE [LARGE SCALE GENOMIC DNA]</scope>
    <source>
        <strain evidence="9 10">91-03</strain>
    </source>
</reference>
<feature type="transmembrane region" description="Helical" evidence="7">
    <location>
        <begin position="331"/>
        <end position="352"/>
    </location>
</feature>
<proteinExistence type="predicted"/>
<dbReference type="PANTHER" id="PTHR42718">
    <property type="entry name" value="MAJOR FACILITATOR SUPERFAMILY MULTIDRUG TRANSPORTER MFSC"/>
    <property type="match status" value="1"/>
</dbReference>
<evidence type="ECO:0000313" key="10">
    <source>
        <dbReference type="Proteomes" id="UP000010411"/>
    </source>
</evidence>
<dbReference type="Proteomes" id="UP000010411">
    <property type="component" value="Unassembled WGS sequence"/>
</dbReference>
<organism evidence="9 10">
    <name type="scientific">Streptomyces ipomoeae 91-03</name>
    <dbReference type="NCBI Taxonomy" id="698759"/>
    <lineage>
        <taxon>Bacteria</taxon>
        <taxon>Bacillati</taxon>
        <taxon>Actinomycetota</taxon>
        <taxon>Actinomycetes</taxon>
        <taxon>Kitasatosporales</taxon>
        <taxon>Streptomycetaceae</taxon>
        <taxon>Streptomyces</taxon>
    </lineage>
</organism>
<dbReference type="PANTHER" id="PTHR42718:SF42">
    <property type="entry name" value="EXPORT PROTEIN"/>
    <property type="match status" value="1"/>
</dbReference>
<feature type="transmembrane region" description="Helical" evidence="7">
    <location>
        <begin position="149"/>
        <end position="172"/>
    </location>
</feature>
<evidence type="ECO:0000256" key="5">
    <source>
        <dbReference type="ARBA" id="ARBA00023251"/>
    </source>
</evidence>
<comment type="subcellular location">
    <subcellularLocation>
        <location evidence="1">Cell membrane</location>
        <topology evidence="1">Multi-pass membrane protein</topology>
    </subcellularLocation>
</comment>
<evidence type="ECO:0000259" key="8">
    <source>
        <dbReference type="PROSITE" id="PS50850"/>
    </source>
</evidence>
<dbReference type="PROSITE" id="PS50850">
    <property type="entry name" value="MFS"/>
    <property type="match status" value="1"/>
</dbReference>